<protein>
    <submittedName>
        <fullName evidence="1">Uncharacterized protein</fullName>
    </submittedName>
</protein>
<gene>
    <name evidence="1" type="ORF">E6B08_19140</name>
</gene>
<dbReference type="EMBL" id="CP039371">
    <property type="protein sequence ID" value="QCI13348.1"/>
    <property type="molecule type" value="Genomic_DNA"/>
</dbReference>
<reference evidence="2" key="1">
    <citation type="submission" date="2019-04" db="EMBL/GenBank/DDBJ databases">
        <title>Genome sequence of Pseudomonas putida 1290, an auxin catabolizing strain.</title>
        <authorList>
            <person name="Laird T.S."/>
            <person name="Leveau J.H.J."/>
        </authorList>
    </citation>
    <scope>NUCLEOTIDE SEQUENCE [LARGE SCALE GENOMIC DNA]</scope>
    <source>
        <strain evidence="2">1290</strain>
    </source>
</reference>
<organism evidence="1 2">
    <name type="scientific">Pseudomonas putida</name>
    <name type="common">Arthrobacter siderocapsulatus</name>
    <dbReference type="NCBI Taxonomy" id="303"/>
    <lineage>
        <taxon>Bacteria</taxon>
        <taxon>Pseudomonadati</taxon>
        <taxon>Pseudomonadota</taxon>
        <taxon>Gammaproteobacteria</taxon>
        <taxon>Pseudomonadales</taxon>
        <taxon>Pseudomonadaceae</taxon>
        <taxon>Pseudomonas</taxon>
    </lineage>
</organism>
<evidence type="ECO:0000313" key="2">
    <source>
        <dbReference type="Proteomes" id="UP000298551"/>
    </source>
</evidence>
<sequence length="347" mass="37605">MMALYGLRTKDAAGNVTLDTTVTPIRSLKMMTVTGNGSFEQTFSIPEIKVQSFVVVDALSDSGQNTWTPPAFWSAGSLRLRQPGTSTWEVMILSQGGEPFAAPGTYGFRTRNGDTLTQIDSINRVLSVRANGSFSFGGTQAGLIQTMTVSFPSAITTYERPLVFFNAVNYMMVGNFRIIGSPGNWTGFAVKSWSYAGHGDIAKSPQTIKWFCASYQTFASVAGQYGASVRDASGALTFVTSANLALLNGQPANNSFVVAGDPIANGQYYNASYQMPWTGSFDDYVLANALFSVTNVVQTEQPYRTNFGGFLPGNRNILQMYCENYDSINPLGVNGRTLFASRPMKTL</sequence>
<accession>A0A4D6XFN8</accession>
<dbReference type="OrthoDB" id="7007207at2"/>
<proteinExistence type="predicted"/>
<name>A0A4D6XFN8_PSEPU</name>
<evidence type="ECO:0000313" key="1">
    <source>
        <dbReference type="EMBL" id="QCI13348.1"/>
    </source>
</evidence>
<dbReference type="Proteomes" id="UP000298551">
    <property type="component" value="Chromosome"/>
</dbReference>
<dbReference type="AlphaFoldDB" id="A0A4D6XFN8"/>